<accession>A0A4C1VJY0</accession>
<keyword evidence="3" id="KW-1185">Reference proteome</keyword>
<reference evidence="2 3" key="1">
    <citation type="journal article" date="2019" name="Commun. Biol.">
        <title>The bagworm genome reveals a unique fibroin gene that provides high tensile strength.</title>
        <authorList>
            <person name="Kono N."/>
            <person name="Nakamura H."/>
            <person name="Ohtoshi R."/>
            <person name="Tomita M."/>
            <person name="Numata K."/>
            <person name="Arakawa K."/>
        </authorList>
    </citation>
    <scope>NUCLEOTIDE SEQUENCE [LARGE SCALE GENOMIC DNA]</scope>
</reference>
<sequence length="86" mass="10234">MPDLRLSGPLTKKYHSTSSVKTKIRRDDDIPRVPEYGARGDTPSRRPTGCHPSRWYRPLDKRKRVSNFFRATEFRYNENKAERLRL</sequence>
<evidence type="ECO:0000256" key="1">
    <source>
        <dbReference type="SAM" id="MobiDB-lite"/>
    </source>
</evidence>
<evidence type="ECO:0000313" key="2">
    <source>
        <dbReference type="EMBL" id="GBP38607.1"/>
    </source>
</evidence>
<feature type="region of interest" description="Disordered" evidence="1">
    <location>
        <begin position="1"/>
        <end position="55"/>
    </location>
</feature>
<dbReference type="EMBL" id="BGZK01000352">
    <property type="protein sequence ID" value="GBP38607.1"/>
    <property type="molecule type" value="Genomic_DNA"/>
</dbReference>
<gene>
    <name evidence="2" type="ORF">EVAR_27793_1</name>
</gene>
<comment type="caution">
    <text evidence="2">The sequence shown here is derived from an EMBL/GenBank/DDBJ whole genome shotgun (WGS) entry which is preliminary data.</text>
</comment>
<dbReference type="Proteomes" id="UP000299102">
    <property type="component" value="Unassembled WGS sequence"/>
</dbReference>
<evidence type="ECO:0000313" key="3">
    <source>
        <dbReference type="Proteomes" id="UP000299102"/>
    </source>
</evidence>
<protein>
    <submittedName>
        <fullName evidence="2">Uncharacterized protein</fullName>
    </submittedName>
</protein>
<dbReference type="AlphaFoldDB" id="A0A4C1VJY0"/>
<name>A0A4C1VJY0_EUMVA</name>
<organism evidence="2 3">
    <name type="scientific">Eumeta variegata</name>
    <name type="common">Bagworm moth</name>
    <name type="synonym">Eumeta japonica</name>
    <dbReference type="NCBI Taxonomy" id="151549"/>
    <lineage>
        <taxon>Eukaryota</taxon>
        <taxon>Metazoa</taxon>
        <taxon>Ecdysozoa</taxon>
        <taxon>Arthropoda</taxon>
        <taxon>Hexapoda</taxon>
        <taxon>Insecta</taxon>
        <taxon>Pterygota</taxon>
        <taxon>Neoptera</taxon>
        <taxon>Endopterygota</taxon>
        <taxon>Lepidoptera</taxon>
        <taxon>Glossata</taxon>
        <taxon>Ditrysia</taxon>
        <taxon>Tineoidea</taxon>
        <taxon>Psychidae</taxon>
        <taxon>Oiketicinae</taxon>
        <taxon>Eumeta</taxon>
    </lineage>
</organism>
<proteinExistence type="predicted"/>